<evidence type="ECO:0000313" key="2">
    <source>
        <dbReference type="Proteomes" id="UP000830768"/>
    </source>
</evidence>
<reference evidence="1" key="1">
    <citation type="submission" date="2021-11" db="EMBL/GenBank/DDBJ databases">
        <title>Fusarium solani-melongenae Genome sequencing and assembly.</title>
        <authorList>
            <person name="Xie S."/>
            <person name="Huang L."/>
            <person name="Zhang X."/>
        </authorList>
    </citation>
    <scope>NUCLEOTIDE SEQUENCE</scope>
    <source>
        <strain evidence="1">CRI 24-3</strain>
    </source>
</reference>
<accession>A0ACD3ZMR3</accession>
<proteinExistence type="predicted"/>
<sequence>MALSDFFGLKNTPLAFLISAPYNYLNIFHRLVAYTSLFQLLLHAIFYMIYFGGQKGEWATLIEVENREGIVAGVMMLILLMGIFRHLNYELFYITHIIAFMLTLVLLALHRPDWKKKVPVVVVFIACIWVADRIIRGVRLLYNLTNNSATIESLPGGGTRLILEKQLPGATPGSHCFVWIPAVRMCQTHPFTIVSNSSSGLELVMKSHKGFTNAALEFAQSNAGHRVTASVDGPYGSVPDISRYDKLILIAGGSGATFTFALAANFVRHLETRSIESTQSMSFTWAVKKTDHLDWFKGHLTALKNHSSHVAVKLHITGQEPSSSPALTIEKSQRVTSSVVATKEHDTMNDNIEANTSGNSSDVSPDAVAFEEVVYGKMIPGNTVLQAMQHLDKNSRAFIAACGPLSLLDAVATTVGSLDVAEVPIIEAHYEKFDW</sequence>
<dbReference type="Proteomes" id="UP000830768">
    <property type="component" value="Chromosome 11"/>
</dbReference>
<dbReference type="EMBL" id="CP090039">
    <property type="protein sequence ID" value="UPL02511.1"/>
    <property type="molecule type" value="Genomic_DNA"/>
</dbReference>
<protein>
    <submittedName>
        <fullName evidence="1">Uncharacterized protein</fullName>
    </submittedName>
</protein>
<organism evidence="1 2">
    <name type="scientific">Fusarium solani subsp. cucurbitae</name>
    <name type="common">Neocosmosporum cucurbitae</name>
    <dbReference type="NCBI Taxonomy" id="2747967"/>
    <lineage>
        <taxon>Eukaryota</taxon>
        <taxon>Fungi</taxon>
        <taxon>Dikarya</taxon>
        <taxon>Ascomycota</taxon>
        <taxon>Pezizomycotina</taxon>
        <taxon>Sordariomycetes</taxon>
        <taxon>Hypocreomycetidae</taxon>
        <taxon>Hypocreales</taxon>
        <taxon>Nectriaceae</taxon>
        <taxon>Fusarium</taxon>
        <taxon>Fusarium solani species complex</taxon>
    </lineage>
</organism>
<name>A0ACD3ZMR3_FUSSC</name>
<keyword evidence="2" id="KW-1185">Reference proteome</keyword>
<gene>
    <name evidence="1" type="ORF">LCI18_013445</name>
</gene>
<evidence type="ECO:0000313" key="1">
    <source>
        <dbReference type="EMBL" id="UPL02511.1"/>
    </source>
</evidence>